<dbReference type="SMR" id="A0A7U2F7H0"/>
<comment type="similarity">
    <text evidence="4">Belongs to the 2H phosphoesterase superfamily. CPD1 family.</text>
</comment>
<evidence type="ECO:0000256" key="6">
    <source>
        <dbReference type="ARBA" id="ARBA00014478"/>
    </source>
</evidence>
<comment type="function">
    <text evidence="2">Involved in the metabolism of ADP-ribose 1',2'-cyclic phosphate which is produced as a consequence of tRNA splicing.</text>
</comment>
<dbReference type="Pfam" id="PF07823">
    <property type="entry name" value="CPDase"/>
    <property type="match status" value="1"/>
</dbReference>
<evidence type="ECO:0000256" key="8">
    <source>
        <dbReference type="ARBA" id="ARBA00023034"/>
    </source>
</evidence>
<organism evidence="9 10">
    <name type="scientific">Phaeosphaeria nodorum (strain SN15 / ATCC MYA-4574 / FGSC 10173)</name>
    <name type="common">Glume blotch fungus</name>
    <name type="synonym">Parastagonospora nodorum</name>
    <dbReference type="NCBI Taxonomy" id="321614"/>
    <lineage>
        <taxon>Eukaryota</taxon>
        <taxon>Fungi</taxon>
        <taxon>Dikarya</taxon>
        <taxon>Ascomycota</taxon>
        <taxon>Pezizomycotina</taxon>
        <taxon>Dothideomycetes</taxon>
        <taxon>Pleosporomycetidae</taxon>
        <taxon>Pleosporales</taxon>
        <taxon>Pleosporineae</taxon>
        <taxon>Phaeosphaeriaceae</taxon>
        <taxon>Parastagonospora</taxon>
    </lineage>
</organism>
<evidence type="ECO:0000256" key="5">
    <source>
        <dbReference type="ARBA" id="ARBA00012317"/>
    </source>
</evidence>
<dbReference type="EMBL" id="CP069032">
    <property type="protein sequence ID" value="QRD00166.1"/>
    <property type="molecule type" value="Genomic_DNA"/>
</dbReference>
<dbReference type="GO" id="GO:0005794">
    <property type="term" value="C:Golgi apparatus"/>
    <property type="evidence" value="ECO:0007669"/>
    <property type="project" value="UniProtKB-SubCell"/>
</dbReference>
<dbReference type="OMA" id="WLDSIPW"/>
<dbReference type="GO" id="GO:0004113">
    <property type="term" value="F:2',3'-cyclic-nucleotide 3'-phosphodiesterase activity"/>
    <property type="evidence" value="ECO:0007669"/>
    <property type="project" value="UniProtKB-EC"/>
</dbReference>
<dbReference type="EC" id="3.1.4.37" evidence="5"/>
<dbReference type="PANTHER" id="PTHR28141:SF1">
    <property type="entry name" value="2',3'-CYCLIC-NUCLEOTIDE 3'-PHOSPHODIESTERASE"/>
    <property type="match status" value="1"/>
</dbReference>
<dbReference type="FunFam" id="3.90.1140.10:FF:000016">
    <property type="entry name" value="WGS project CABT00000000 data, contig 2.10"/>
    <property type="match status" value="1"/>
</dbReference>
<sequence length="193" mass="21405">MPGSSLWLLPPKSHRLNSILPTLIDQTSSHFGSAHRFLPHVTITSEISPSTHSPNPQAWLDSLEISSGDKIEVMFEKLASEDVFFRKLYIKCHKTEGLKKLAVLCRREVEGFGEEREAAKWATESYNPHLSLLYHDCPSIDASGLAEIEKLAQSTGVNLNGQSDLGGWSGGRLVLVPTDKSIDQWSPIAEREL</sequence>
<reference evidence="10" key="1">
    <citation type="journal article" date="2021" name="BMC Genomics">
        <title>Chromosome-level genome assembly and manually-curated proteome of model necrotroph Parastagonospora nodorum Sn15 reveals a genome-wide trove of candidate effector homologs, and redundancy of virulence-related functions within an accessory chromosome.</title>
        <authorList>
            <person name="Bertazzoni S."/>
            <person name="Jones D.A.B."/>
            <person name="Phan H.T."/>
            <person name="Tan K.-C."/>
            <person name="Hane J.K."/>
        </authorList>
    </citation>
    <scope>NUCLEOTIDE SEQUENCE [LARGE SCALE GENOMIC DNA]</scope>
    <source>
        <strain evidence="10">SN15 / ATCC MYA-4574 / FGSC 10173)</strain>
    </source>
</reference>
<name>A0A7U2F7H0_PHANO</name>
<comment type="subcellular location">
    <subcellularLocation>
        <location evidence="3">Golgi apparatus</location>
    </subcellularLocation>
</comment>
<evidence type="ECO:0000256" key="4">
    <source>
        <dbReference type="ARBA" id="ARBA00006037"/>
    </source>
</evidence>
<dbReference type="RefSeq" id="XP_001797420.1">
    <property type="nucleotide sequence ID" value="XM_001797368.1"/>
</dbReference>
<keyword evidence="10" id="KW-1185">Reference proteome</keyword>
<evidence type="ECO:0000313" key="9">
    <source>
        <dbReference type="EMBL" id="QRD00166.1"/>
    </source>
</evidence>
<dbReference type="VEuPathDB" id="FungiDB:JI435_070660"/>
<dbReference type="AlphaFoldDB" id="A0A7U2F7H0"/>
<protein>
    <recommendedName>
        <fullName evidence="6">2',3'-cyclic-nucleotide 3'-phosphodiesterase</fullName>
        <ecNumber evidence="5">3.1.4.37</ecNumber>
    </recommendedName>
</protein>
<evidence type="ECO:0000256" key="7">
    <source>
        <dbReference type="ARBA" id="ARBA00022801"/>
    </source>
</evidence>
<dbReference type="InterPro" id="IPR009097">
    <property type="entry name" value="Cyclic_Pdiesterase"/>
</dbReference>
<comment type="catalytic activity">
    <reaction evidence="1">
        <text>a nucleoside 2',3'-cyclic phosphate + H2O = a nucleoside 2'-phosphate + H(+)</text>
        <dbReference type="Rhea" id="RHEA:14489"/>
        <dbReference type="ChEBI" id="CHEBI:15377"/>
        <dbReference type="ChEBI" id="CHEBI:15378"/>
        <dbReference type="ChEBI" id="CHEBI:66954"/>
        <dbReference type="ChEBI" id="CHEBI:78552"/>
        <dbReference type="EC" id="3.1.4.37"/>
    </reaction>
</comment>
<dbReference type="PANTHER" id="PTHR28141">
    <property type="entry name" value="2',3'-CYCLIC-NUCLEOTIDE 3'-PHOSPHODIESTERASE"/>
    <property type="match status" value="1"/>
</dbReference>
<gene>
    <name evidence="9" type="ORF">JI435_070660</name>
</gene>
<dbReference type="Proteomes" id="UP000663193">
    <property type="component" value="Chromosome 10"/>
</dbReference>
<accession>A0A7U2F7H0</accession>
<keyword evidence="7" id="KW-0378">Hydrolase</keyword>
<dbReference type="Gene3D" id="3.90.1140.10">
    <property type="entry name" value="Cyclic phosphodiesterase"/>
    <property type="match status" value="1"/>
</dbReference>
<dbReference type="InterPro" id="IPR012386">
    <property type="entry name" value="Cyclic-nucl_3Pdiesterase"/>
</dbReference>
<evidence type="ECO:0000256" key="1">
    <source>
        <dbReference type="ARBA" id="ARBA00000610"/>
    </source>
</evidence>
<evidence type="ECO:0000313" key="10">
    <source>
        <dbReference type="Proteomes" id="UP000663193"/>
    </source>
</evidence>
<dbReference type="OrthoDB" id="514292at2759"/>
<evidence type="ECO:0000256" key="3">
    <source>
        <dbReference type="ARBA" id="ARBA00004555"/>
    </source>
</evidence>
<evidence type="ECO:0000256" key="2">
    <source>
        <dbReference type="ARBA" id="ARBA00003831"/>
    </source>
</evidence>
<keyword evidence="8" id="KW-0333">Golgi apparatus</keyword>
<dbReference type="SUPFAM" id="SSF55144">
    <property type="entry name" value="LigT-like"/>
    <property type="match status" value="1"/>
</dbReference>
<proteinExistence type="inferred from homology"/>
<dbReference type="KEGG" id="pno:SNOG_07066"/>